<dbReference type="RefSeq" id="WP_229933275.1">
    <property type="nucleotide sequence ID" value="NZ_CAJHOF010000015.1"/>
</dbReference>
<dbReference type="Proteomes" id="UP000789803">
    <property type="component" value="Unassembled WGS sequence"/>
</dbReference>
<reference evidence="2 3" key="1">
    <citation type="submission" date="2020-11" db="EMBL/GenBank/DDBJ databases">
        <authorList>
            <person name="Peeters C."/>
        </authorList>
    </citation>
    <scope>NUCLEOTIDE SEQUENCE [LARGE SCALE GENOMIC DNA]</scope>
    <source>
        <strain evidence="2 3">LMG 7974</strain>
    </source>
</reference>
<sequence>MAIKDDIKSIKDELNAQEQFLENIIKGERFFKKNKKLIITFFTLIIVGLIGYFANNLIQTDKINKANEAYSKLILDPNNKEALNTLKQKAPSLYAIYKYKISSDNNDTEAIKSLIDEPIDSILKEFFKLSLNEKSELGDDYNTLINGYNLLLQDKINEANVEFSKIPANSALQSIVKNLQHYQGYKK</sequence>
<organism evidence="2 3">
    <name type="scientific">Campylobacter majalis</name>
    <dbReference type="NCBI Taxonomy" id="2790656"/>
    <lineage>
        <taxon>Bacteria</taxon>
        <taxon>Pseudomonadati</taxon>
        <taxon>Campylobacterota</taxon>
        <taxon>Epsilonproteobacteria</taxon>
        <taxon>Campylobacterales</taxon>
        <taxon>Campylobacteraceae</taxon>
        <taxon>Campylobacter</taxon>
    </lineage>
</organism>
<evidence type="ECO:0008006" key="4">
    <source>
        <dbReference type="Google" id="ProtNLM"/>
    </source>
</evidence>
<feature type="transmembrane region" description="Helical" evidence="1">
    <location>
        <begin position="37"/>
        <end position="54"/>
    </location>
</feature>
<keyword evidence="1" id="KW-1133">Transmembrane helix</keyword>
<dbReference type="EMBL" id="CAJHOF010000015">
    <property type="protein sequence ID" value="CAD7289374.1"/>
    <property type="molecule type" value="Genomic_DNA"/>
</dbReference>
<proteinExistence type="predicted"/>
<comment type="caution">
    <text evidence="2">The sequence shown here is derived from an EMBL/GenBank/DDBJ whole genome shotgun (WGS) entry which is preliminary data.</text>
</comment>
<evidence type="ECO:0000256" key="1">
    <source>
        <dbReference type="SAM" id="Phobius"/>
    </source>
</evidence>
<protein>
    <recommendedName>
        <fullName evidence="4">Tetratricopeptide repeat-like domain-containing protein</fullName>
    </recommendedName>
</protein>
<keyword evidence="3" id="KW-1185">Reference proteome</keyword>
<evidence type="ECO:0000313" key="2">
    <source>
        <dbReference type="EMBL" id="CAD7289374.1"/>
    </source>
</evidence>
<name>A0ABM8Q9C3_9BACT</name>
<keyword evidence="1" id="KW-0812">Transmembrane</keyword>
<keyword evidence="1" id="KW-0472">Membrane</keyword>
<evidence type="ECO:0000313" key="3">
    <source>
        <dbReference type="Proteomes" id="UP000789803"/>
    </source>
</evidence>
<gene>
    <name evidence="2" type="ORF">LMG7974_01493</name>
</gene>
<accession>A0ABM8Q9C3</accession>